<dbReference type="GO" id="GO:0003964">
    <property type="term" value="F:RNA-directed DNA polymerase activity"/>
    <property type="evidence" value="ECO:0007669"/>
    <property type="project" value="UniProtKB-KW"/>
</dbReference>
<dbReference type="CDD" id="cd01651">
    <property type="entry name" value="RT_G2_intron"/>
    <property type="match status" value="1"/>
</dbReference>
<keyword evidence="3" id="KW-0695">RNA-directed DNA polymerase</keyword>
<dbReference type="Proteomes" id="UP001055940">
    <property type="component" value="Chromosome"/>
</dbReference>
<dbReference type="Pfam" id="PF00078">
    <property type="entry name" value="RVT_1"/>
    <property type="match status" value="1"/>
</dbReference>
<protein>
    <submittedName>
        <fullName evidence="3">Group II intron reverse transcriptase/maturase</fullName>
        <ecNumber evidence="3">2.7.7.49</ecNumber>
    </submittedName>
</protein>
<keyword evidence="3" id="KW-0548">Nucleotidyltransferase</keyword>
<keyword evidence="3" id="KW-0808">Transferase</keyword>
<sequence>MISNRTSTKGDAPVNTDAPWPEPSRAWARVLTMQTRLHRWARSDPGRRFDDVFNLVHDPAFLVAAWTRVRDNRGARTAGIDGLAPRDVPGERVLIGLARLREQIRTGTFSPQVVRAKSIPKANGKVRTLGIPTTADRIVQASLKLVLEPIFEADFKPSSYGFRPRRRAQDAIAEIHYLGSGTRDYSWVFEADISKCFDMIDHSALMGRVRLRIKDKKVLRMVRGFLKAGVLSEDGSRRETITGTPQGGILSPLLANIALSVLDEYFAAKWAALGPEWTRVKHRRAGGPVMKVIRYADDFVVMVHGQRHHAEALWDEVAAVLAPMGLSLSVEKTRVVHLDDGFDFLGWHIQRRRMRGRGGRTAVYTYPSAASLARIRDKVRRLTRRASHRTLADLLRRLNPALRGWCAYFQHGVSKATFSYLDRFAFWRIVGWLKKRHPRLNMHTLVRRHLPGWQIRDGGIEFFRAWKVPVTRYRYRGAKIPTPWTSAVTAAA</sequence>
<accession>A0ABY5DIH4</accession>
<dbReference type="PANTHER" id="PTHR34047">
    <property type="entry name" value="NUCLEAR INTRON MATURASE 1, MITOCHONDRIAL-RELATED"/>
    <property type="match status" value="1"/>
</dbReference>
<name>A0ABY5DIH4_9ACTN</name>
<dbReference type="PANTHER" id="PTHR34047:SF8">
    <property type="entry name" value="PROTEIN YKFC"/>
    <property type="match status" value="1"/>
</dbReference>
<dbReference type="PROSITE" id="PS50878">
    <property type="entry name" value="RT_POL"/>
    <property type="match status" value="1"/>
</dbReference>
<dbReference type="InterPro" id="IPR000477">
    <property type="entry name" value="RT_dom"/>
</dbReference>
<dbReference type="RefSeq" id="WP_254421811.1">
    <property type="nucleotide sequence ID" value="NZ_BAAAJB010000051.1"/>
</dbReference>
<gene>
    <name evidence="3" type="primary">ltrA</name>
    <name evidence="3" type="ORF">NE857_16545</name>
</gene>
<dbReference type="InterPro" id="IPR043502">
    <property type="entry name" value="DNA/RNA_pol_sf"/>
</dbReference>
<dbReference type="InterPro" id="IPR051083">
    <property type="entry name" value="GrpII_Intron_Splice-Mob/Def"/>
</dbReference>
<dbReference type="Pfam" id="PF08388">
    <property type="entry name" value="GIIM"/>
    <property type="match status" value="1"/>
</dbReference>
<evidence type="ECO:0000259" key="2">
    <source>
        <dbReference type="PROSITE" id="PS50878"/>
    </source>
</evidence>
<dbReference type="InterPro" id="IPR013597">
    <property type="entry name" value="Mat_intron_G2"/>
</dbReference>
<dbReference type="EMBL" id="CP099837">
    <property type="protein sequence ID" value="USY23082.1"/>
    <property type="molecule type" value="Genomic_DNA"/>
</dbReference>
<reference evidence="3" key="1">
    <citation type="submission" date="2022-06" db="EMBL/GenBank/DDBJ databases">
        <authorList>
            <person name="Ping M."/>
        </authorList>
    </citation>
    <scope>NUCLEOTIDE SEQUENCE</scope>
    <source>
        <strain evidence="3">JCM11759T</strain>
    </source>
</reference>
<evidence type="ECO:0000313" key="4">
    <source>
        <dbReference type="Proteomes" id="UP001055940"/>
    </source>
</evidence>
<organism evidence="3 4">
    <name type="scientific">Nocardiopsis exhalans</name>
    <dbReference type="NCBI Taxonomy" id="163604"/>
    <lineage>
        <taxon>Bacteria</taxon>
        <taxon>Bacillati</taxon>
        <taxon>Actinomycetota</taxon>
        <taxon>Actinomycetes</taxon>
        <taxon>Streptosporangiales</taxon>
        <taxon>Nocardiopsidaceae</taxon>
        <taxon>Nocardiopsis</taxon>
    </lineage>
</organism>
<evidence type="ECO:0000313" key="3">
    <source>
        <dbReference type="EMBL" id="USY23082.1"/>
    </source>
</evidence>
<dbReference type="EC" id="2.7.7.49" evidence="3"/>
<keyword evidence="4" id="KW-1185">Reference proteome</keyword>
<feature type="region of interest" description="Disordered" evidence="1">
    <location>
        <begin position="1"/>
        <end position="21"/>
    </location>
</feature>
<evidence type="ECO:0000256" key="1">
    <source>
        <dbReference type="SAM" id="MobiDB-lite"/>
    </source>
</evidence>
<dbReference type="InterPro" id="IPR030931">
    <property type="entry name" value="Group_II_RT_mat"/>
</dbReference>
<proteinExistence type="predicted"/>
<dbReference type="NCBIfam" id="TIGR04416">
    <property type="entry name" value="group_II_RT_mat"/>
    <property type="match status" value="1"/>
</dbReference>
<dbReference type="SUPFAM" id="SSF56672">
    <property type="entry name" value="DNA/RNA polymerases"/>
    <property type="match status" value="1"/>
</dbReference>
<feature type="domain" description="Reverse transcriptase" evidence="2">
    <location>
        <begin position="100"/>
        <end position="349"/>
    </location>
</feature>